<dbReference type="InterPro" id="IPR041700">
    <property type="entry name" value="OMP_b-brl_3"/>
</dbReference>
<sequence>MSFSQINTADSLQNTTEDRYSVTLNSSYRQQSRYSSYNNNVNIVYDYKKWKINANLAYNYEESFWENDRDTYYADRLFVGRKKSYLDSNLLNSFVDVQYQISDRTKINVYTINDRNRDVLSSTDDIRMYNYSNVYTGNYAGNRRSDSDYNRNAVNALLRHDFETPNKYFTAEADWVQKAGSYYQYTYGQDYDATGAAVPNRNYDVFNNGTFDFDVYTANVLFSTPTKWFDFTIGGKWAFIDVDAHTTLAQKFDADYILDLAFSPLFDYNENRQSVFTDFKKTVGKWELQAGLKFENTIIKSSVLDVAKQNYDSKFNNLFPSANVKYSFSEQNNLALGYEKSINRPPFRFLSPALGVYNAYETYQGSPLVKPSFVDILNLVYTFKSKYNVGFAYTKIKDNTGGLATFDTDYVIRHKIRNYFDISTYQLTANASFTVLDFMESSAQLQGFYKTNESLIPEINDNWIWGWYGMLNNQFNLNKSKTISANLNFWYKSKTNDAEFLYEERYALDLGMKILLPKQNLTINLSATDALRSLNEYAVSTVDNVHQKFRNYWDPRSFKIAISYKFGNKKLEYSERTSQNINDYYR</sequence>
<dbReference type="Pfam" id="PF14905">
    <property type="entry name" value="OMP_b-brl_3"/>
    <property type="match status" value="1"/>
</dbReference>
<keyword evidence="3" id="KW-1185">Reference proteome</keyword>
<comment type="caution">
    <text evidence="2">The sequence shown here is derived from an EMBL/GenBank/DDBJ whole genome shotgun (WGS) entry which is preliminary data.</text>
</comment>
<dbReference type="Proteomes" id="UP000198345">
    <property type="component" value="Unassembled WGS sequence"/>
</dbReference>
<reference evidence="2 3" key="1">
    <citation type="submission" date="2016-11" db="EMBL/GenBank/DDBJ databases">
        <title>Whole genomes of Flavobacteriaceae.</title>
        <authorList>
            <person name="Stine C."/>
            <person name="Li C."/>
            <person name="Tadesse D."/>
        </authorList>
    </citation>
    <scope>NUCLEOTIDE SEQUENCE [LARGE SCALE GENOMIC DNA]</scope>
    <source>
        <strain evidence="2 3">DSM 18292</strain>
    </source>
</reference>
<dbReference type="AlphaFoldDB" id="A0A226H6Z5"/>
<evidence type="ECO:0000259" key="1">
    <source>
        <dbReference type="Pfam" id="PF14905"/>
    </source>
</evidence>
<organism evidence="2 3">
    <name type="scientific">Flavobacterium hercynium</name>
    <dbReference type="NCBI Taxonomy" id="387094"/>
    <lineage>
        <taxon>Bacteria</taxon>
        <taxon>Pseudomonadati</taxon>
        <taxon>Bacteroidota</taxon>
        <taxon>Flavobacteriia</taxon>
        <taxon>Flavobacteriales</taxon>
        <taxon>Flavobacteriaceae</taxon>
        <taxon>Flavobacterium</taxon>
    </lineage>
</organism>
<protein>
    <recommendedName>
        <fullName evidence="1">Outer membrane protein beta-barrel domain-containing protein</fullName>
    </recommendedName>
</protein>
<name>A0A226H6Z5_9FLAO</name>
<evidence type="ECO:0000313" key="3">
    <source>
        <dbReference type="Proteomes" id="UP000198345"/>
    </source>
</evidence>
<dbReference type="SUPFAM" id="SSF56935">
    <property type="entry name" value="Porins"/>
    <property type="match status" value="1"/>
</dbReference>
<proteinExistence type="predicted"/>
<accession>A0A226H6Z5</accession>
<dbReference type="EMBL" id="MUGW01000026">
    <property type="protein sequence ID" value="OXA89995.1"/>
    <property type="molecule type" value="Genomic_DNA"/>
</dbReference>
<evidence type="ECO:0000313" key="2">
    <source>
        <dbReference type="EMBL" id="OXA89995.1"/>
    </source>
</evidence>
<feature type="domain" description="Outer membrane protein beta-barrel" evidence="1">
    <location>
        <begin position="160"/>
        <end position="564"/>
    </location>
</feature>
<gene>
    <name evidence="2" type="ORF">B0A66_13390</name>
</gene>